<dbReference type="Pfam" id="PF25499">
    <property type="entry name" value="Beta-prop_pof12"/>
    <property type="match status" value="1"/>
</dbReference>
<dbReference type="Gene3D" id="2.130.10.10">
    <property type="entry name" value="YVTN repeat-like/Quinoprotein amine dehydrogenase"/>
    <property type="match status" value="1"/>
</dbReference>
<feature type="compositionally biased region" description="Basic and acidic residues" evidence="1">
    <location>
        <begin position="372"/>
        <end position="381"/>
    </location>
</feature>
<keyword evidence="3" id="KW-1185">Reference proteome</keyword>
<reference evidence="2" key="2">
    <citation type="submission" date="2023-05" db="EMBL/GenBank/DDBJ databases">
        <authorList>
            <consortium name="Lawrence Berkeley National Laboratory"/>
            <person name="Steindorff A."/>
            <person name="Hensen N."/>
            <person name="Bonometti L."/>
            <person name="Westerberg I."/>
            <person name="Brannstrom I.O."/>
            <person name="Guillou S."/>
            <person name="Cros-Aarteil S."/>
            <person name="Calhoun S."/>
            <person name="Haridas S."/>
            <person name="Kuo A."/>
            <person name="Mondo S."/>
            <person name="Pangilinan J."/>
            <person name="Riley R."/>
            <person name="Labutti K."/>
            <person name="Andreopoulos B."/>
            <person name="Lipzen A."/>
            <person name="Chen C."/>
            <person name="Yanf M."/>
            <person name="Daum C."/>
            <person name="Ng V."/>
            <person name="Clum A."/>
            <person name="Ohm R."/>
            <person name="Martin F."/>
            <person name="Silar P."/>
            <person name="Natvig D."/>
            <person name="Lalanne C."/>
            <person name="Gautier V."/>
            <person name="Ament-Velasquez S.L."/>
            <person name="Kruys A."/>
            <person name="Hutchinson M.I."/>
            <person name="Powell A.J."/>
            <person name="Barry K."/>
            <person name="Miller A.N."/>
            <person name="Grigoriev I.V."/>
            <person name="Debuchy R."/>
            <person name="Gladieux P."/>
            <person name="Thoren M.H."/>
            <person name="Johannesson H."/>
        </authorList>
    </citation>
    <scope>NUCLEOTIDE SEQUENCE</scope>
    <source>
        <strain evidence="2">CBS 103.79</strain>
    </source>
</reference>
<sequence length="415" mass="44404">MLVKVVEGVAVTADGEGGLRAWDLKSRSLIGQVGTGGEGGEAAPSCIAVDETEFERGVLDVALGFDDGSFGVWRLFTGEKRLELRYRHEKSSNGGLRAMAFSYPYLLTATQSVLVSLYTFVVPRPRGRFAHDASGAAPSTSAVTGKPPPPYLLTSLDSHTSRPPLALSLRRAGRATVASVAYTFSTRRGWSIGVQDLHIHPPAGPNSVPEITTTRIAYTNPVETGGSPPLSPPATPHHGHRRSGTTTTAPQPSASTPPLEPGPTTLCYTHPYLLATLPDNTLILHTCTSTASSLSISDGVRLWGHTSGISDAEITARGKAVSVSSRGEEMRVWELEGRSAASRSVEIRPWQQQTGQSLAGEQEEEGEGMGGGRREPAASGEWDERRNWVGFDDEMVIVLKERGGARQSLMVYDFT</sequence>
<proteinExistence type="predicted"/>
<gene>
    <name evidence="2" type="ORF">C8A05DRAFT_14078</name>
</gene>
<dbReference type="Proteomes" id="UP001303889">
    <property type="component" value="Unassembled WGS sequence"/>
</dbReference>
<dbReference type="EMBL" id="MU855419">
    <property type="protein sequence ID" value="KAK3904006.1"/>
    <property type="molecule type" value="Genomic_DNA"/>
</dbReference>
<accession>A0AAN6MN80</accession>
<name>A0AAN6MN80_9PEZI</name>
<evidence type="ECO:0000313" key="3">
    <source>
        <dbReference type="Proteomes" id="UP001303889"/>
    </source>
</evidence>
<dbReference type="InterPro" id="IPR011047">
    <property type="entry name" value="Quinoprotein_ADH-like_sf"/>
</dbReference>
<feature type="region of interest" description="Disordered" evidence="1">
    <location>
        <begin position="343"/>
        <end position="381"/>
    </location>
</feature>
<dbReference type="InterPro" id="IPR015943">
    <property type="entry name" value="WD40/YVTN_repeat-like_dom_sf"/>
</dbReference>
<reference evidence="2" key="1">
    <citation type="journal article" date="2023" name="Mol. Phylogenet. Evol.">
        <title>Genome-scale phylogeny and comparative genomics of the fungal order Sordariales.</title>
        <authorList>
            <person name="Hensen N."/>
            <person name="Bonometti L."/>
            <person name="Westerberg I."/>
            <person name="Brannstrom I.O."/>
            <person name="Guillou S."/>
            <person name="Cros-Aarteil S."/>
            <person name="Calhoun S."/>
            <person name="Haridas S."/>
            <person name="Kuo A."/>
            <person name="Mondo S."/>
            <person name="Pangilinan J."/>
            <person name="Riley R."/>
            <person name="LaButti K."/>
            <person name="Andreopoulos B."/>
            <person name="Lipzen A."/>
            <person name="Chen C."/>
            <person name="Yan M."/>
            <person name="Daum C."/>
            <person name="Ng V."/>
            <person name="Clum A."/>
            <person name="Steindorff A."/>
            <person name="Ohm R.A."/>
            <person name="Martin F."/>
            <person name="Silar P."/>
            <person name="Natvig D.O."/>
            <person name="Lalanne C."/>
            <person name="Gautier V."/>
            <person name="Ament-Velasquez S.L."/>
            <person name="Kruys A."/>
            <person name="Hutchinson M.I."/>
            <person name="Powell A.J."/>
            <person name="Barry K."/>
            <person name="Miller A.N."/>
            <person name="Grigoriev I.V."/>
            <person name="Debuchy R."/>
            <person name="Gladieux P."/>
            <person name="Hiltunen Thoren M."/>
            <person name="Johannesson H."/>
        </authorList>
    </citation>
    <scope>NUCLEOTIDE SEQUENCE</scope>
    <source>
        <strain evidence="2">CBS 103.79</strain>
    </source>
</reference>
<evidence type="ECO:0000313" key="2">
    <source>
        <dbReference type="EMBL" id="KAK3904006.1"/>
    </source>
</evidence>
<feature type="region of interest" description="Disordered" evidence="1">
    <location>
        <begin position="219"/>
        <end position="262"/>
    </location>
</feature>
<protein>
    <submittedName>
        <fullName evidence="2">Uncharacterized protein</fullName>
    </submittedName>
</protein>
<organism evidence="2 3">
    <name type="scientific">Staphylotrichum tortipilum</name>
    <dbReference type="NCBI Taxonomy" id="2831512"/>
    <lineage>
        <taxon>Eukaryota</taxon>
        <taxon>Fungi</taxon>
        <taxon>Dikarya</taxon>
        <taxon>Ascomycota</taxon>
        <taxon>Pezizomycotina</taxon>
        <taxon>Sordariomycetes</taxon>
        <taxon>Sordariomycetidae</taxon>
        <taxon>Sordariales</taxon>
        <taxon>Chaetomiaceae</taxon>
        <taxon>Staphylotrichum</taxon>
    </lineage>
</organism>
<dbReference type="AlphaFoldDB" id="A0AAN6MN80"/>
<evidence type="ECO:0000256" key="1">
    <source>
        <dbReference type="SAM" id="MobiDB-lite"/>
    </source>
</evidence>
<feature type="compositionally biased region" description="Polar residues" evidence="1">
    <location>
        <begin position="350"/>
        <end position="359"/>
    </location>
</feature>
<dbReference type="SUPFAM" id="SSF50998">
    <property type="entry name" value="Quinoprotein alcohol dehydrogenase-like"/>
    <property type="match status" value="1"/>
</dbReference>
<comment type="caution">
    <text evidence="2">The sequence shown here is derived from an EMBL/GenBank/DDBJ whole genome shotgun (WGS) entry which is preliminary data.</text>
</comment>
<feature type="compositionally biased region" description="Low complexity" evidence="1">
    <location>
        <begin position="245"/>
        <end position="257"/>
    </location>
</feature>